<dbReference type="Gene3D" id="3.40.50.720">
    <property type="entry name" value="NAD(P)-binding Rossmann-like Domain"/>
    <property type="match status" value="1"/>
</dbReference>
<dbReference type="STRING" id="5364.A0A5C3NC30"/>
<dbReference type="SMART" id="SM00822">
    <property type="entry name" value="PKS_KR"/>
    <property type="match status" value="1"/>
</dbReference>
<dbReference type="PRINTS" id="PR00081">
    <property type="entry name" value="GDHRDH"/>
</dbReference>
<dbReference type="SUPFAM" id="SSF51735">
    <property type="entry name" value="NAD(P)-binding Rossmann-fold domains"/>
    <property type="match status" value="1"/>
</dbReference>
<dbReference type="PANTHER" id="PTHR43975:SF2">
    <property type="entry name" value="EG:BACR7A4.14 PROTEIN-RELATED"/>
    <property type="match status" value="1"/>
</dbReference>
<proteinExistence type="predicted"/>
<dbReference type="Proteomes" id="UP000305948">
    <property type="component" value="Unassembled WGS sequence"/>
</dbReference>
<name>A0A5C3NC30_9AGAM</name>
<evidence type="ECO:0000313" key="3">
    <source>
        <dbReference type="Proteomes" id="UP000305948"/>
    </source>
</evidence>
<feature type="domain" description="Ketoreductase" evidence="1">
    <location>
        <begin position="33"/>
        <end position="215"/>
    </location>
</feature>
<dbReference type="InterPro" id="IPR057326">
    <property type="entry name" value="KR_dom"/>
</dbReference>
<gene>
    <name evidence="2" type="ORF">OE88DRAFT_1805810</name>
</gene>
<sequence length="293" mass="32043">MALFPEDLNITHRTDVYPGIDLNGRLRDAAKGKVVYITGASRGIGAATALAYAQAGAKGLFLSSTSRSASDLQKVRDSIKTAIPDVEVHTCAVDVNDEKVVKESVDECIQKFGKIDVVIANAGYLEKWANIGDIDPAEWWRSMEVSIRGTFNVVHHTVKHLVETKGYVLLLSSIAAQLRGPGASAYSVAKHALNRFAEFIDVEYRAQGVKVFSVHPGGVVTVLSSNEPTLPELLHDKVELPAHSMVRLTSGSEDWLAGRYVSCQWDFDVLQTKRKEIEEADLLKNRLDIGTLG</sequence>
<evidence type="ECO:0000313" key="2">
    <source>
        <dbReference type="EMBL" id="TFK53976.1"/>
    </source>
</evidence>
<dbReference type="InterPro" id="IPR036291">
    <property type="entry name" value="NAD(P)-bd_dom_sf"/>
</dbReference>
<dbReference type="Pfam" id="PF00106">
    <property type="entry name" value="adh_short"/>
    <property type="match status" value="1"/>
</dbReference>
<protein>
    <submittedName>
        <fullName evidence="2">NAD-P-binding protein</fullName>
    </submittedName>
</protein>
<organism evidence="2 3">
    <name type="scientific">Heliocybe sulcata</name>
    <dbReference type="NCBI Taxonomy" id="5364"/>
    <lineage>
        <taxon>Eukaryota</taxon>
        <taxon>Fungi</taxon>
        <taxon>Dikarya</taxon>
        <taxon>Basidiomycota</taxon>
        <taxon>Agaricomycotina</taxon>
        <taxon>Agaricomycetes</taxon>
        <taxon>Gloeophyllales</taxon>
        <taxon>Gloeophyllaceae</taxon>
        <taxon>Heliocybe</taxon>
    </lineage>
</organism>
<dbReference type="PANTHER" id="PTHR43975">
    <property type="entry name" value="ZGC:101858"/>
    <property type="match status" value="1"/>
</dbReference>
<keyword evidence="3" id="KW-1185">Reference proteome</keyword>
<dbReference type="OrthoDB" id="1933717at2759"/>
<accession>A0A5C3NC30</accession>
<reference evidence="2 3" key="1">
    <citation type="journal article" date="2019" name="Nat. Ecol. Evol.">
        <title>Megaphylogeny resolves global patterns of mushroom evolution.</title>
        <authorList>
            <person name="Varga T."/>
            <person name="Krizsan K."/>
            <person name="Foldi C."/>
            <person name="Dima B."/>
            <person name="Sanchez-Garcia M."/>
            <person name="Sanchez-Ramirez S."/>
            <person name="Szollosi G.J."/>
            <person name="Szarkandi J.G."/>
            <person name="Papp V."/>
            <person name="Albert L."/>
            <person name="Andreopoulos W."/>
            <person name="Angelini C."/>
            <person name="Antonin V."/>
            <person name="Barry K.W."/>
            <person name="Bougher N.L."/>
            <person name="Buchanan P."/>
            <person name="Buyck B."/>
            <person name="Bense V."/>
            <person name="Catcheside P."/>
            <person name="Chovatia M."/>
            <person name="Cooper J."/>
            <person name="Damon W."/>
            <person name="Desjardin D."/>
            <person name="Finy P."/>
            <person name="Geml J."/>
            <person name="Haridas S."/>
            <person name="Hughes K."/>
            <person name="Justo A."/>
            <person name="Karasinski D."/>
            <person name="Kautmanova I."/>
            <person name="Kiss B."/>
            <person name="Kocsube S."/>
            <person name="Kotiranta H."/>
            <person name="LaButti K.M."/>
            <person name="Lechner B.E."/>
            <person name="Liimatainen K."/>
            <person name="Lipzen A."/>
            <person name="Lukacs Z."/>
            <person name="Mihaltcheva S."/>
            <person name="Morgado L.N."/>
            <person name="Niskanen T."/>
            <person name="Noordeloos M.E."/>
            <person name="Ohm R.A."/>
            <person name="Ortiz-Santana B."/>
            <person name="Ovrebo C."/>
            <person name="Racz N."/>
            <person name="Riley R."/>
            <person name="Savchenko A."/>
            <person name="Shiryaev A."/>
            <person name="Soop K."/>
            <person name="Spirin V."/>
            <person name="Szebenyi C."/>
            <person name="Tomsovsky M."/>
            <person name="Tulloss R.E."/>
            <person name="Uehling J."/>
            <person name="Grigoriev I.V."/>
            <person name="Vagvolgyi C."/>
            <person name="Papp T."/>
            <person name="Martin F.M."/>
            <person name="Miettinen O."/>
            <person name="Hibbett D.S."/>
            <person name="Nagy L.G."/>
        </authorList>
    </citation>
    <scope>NUCLEOTIDE SEQUENCE [LARGE SCALE GENOMIC DNA]</scope>
    <source>
        <strain evidence="2 3">OMC1185</strain>
    </source>
</reference>
<dbReference type="AlphaFoldDB" id="A0A5C3NC30"/>
<dbReference type="EMBL" id="ML213506">
    <property type="protein sequence ID" value="TFK53976.1"/>
    <property type="molecule type" value="Genomic_DNA"/>
</dbReference>
<evidence type="ECO:0000259" key="1">
    <source>
        <dbReference type="SMART" id="SM00822"/>
    </source>
</evidence>
<dbReference type="InterPro" id="IPR002347">
    <property type="entry name" value="SDR_fam"/>
</dbReference>